<dbReference type="PANTHER" id="PTHR42736:SF1">
    <property type="entry name" value="PROTEIN-GLUTAMINE GAMMA-GLUTAMYLTRANSFERASE"/>
    <property type="match status" value="1"/>
</dbReference>
<dbReference type="InterPro" id="IPR038765">
    <property type="entry name" value="Papain-like_cys_pep_sf"/>
</dbReference>
<feature type="transmembrane region" description="Helical" evidence="2">
    <location>
        <begin position="61"/>
        <end position="79"/>
    </location>
</feature>
<dbReference type="STRING" id="1892869.ACGLYG10_0862"/>
<evidence type="ECO:0000313" key="5">
    <source>
        <dbReference type="Proteomes" id="UP000184291"/>
    </source>
</evidence>
<evidence type="ECO:0000256" key="2">
    <source>
        <dbReference type="SAM" id="Phobius"/>
    </source>
</evidence>
<feature type="transmembrane region" description="Helical" evidence="2">
    <location>
        <begin position="9"/>
        <end position="28"/>
    </location>
</feature>
<dbReference type="OrthoDB" id="3651060at2"/>
<evidence type="ECO:0000313" key="4">
    <source>
        <dbReference type="EMBL" id="SHE24654.1"/>
    </source>
</evidence>
<feature type="transmembrane region" description="Helical" evidence="2">
    <location>
        <begin position="140"/>
        <end position="158"/>
    </location>
</feature>
<dbReference type="InterPro" id="IPR002931">
    <property type="entry name" value="Transglutaminase-like"/>
</dbReference>
<dbReference type="Gene3D" id="3.10.620.30">
    <property type="match status" value="1"/>
</dbReference>
<organism evidence="4 5">
    <name type="scientific">Actinomyces glycerinitolerans</name>
    <dbReference type="NCBI Taxonomy" id="1892869"/>
    <lineage>
        <taxon>Bacteria</taxon>
        <taxon>Bacillati</taxon>
        <taxon>Actinomycetota</taxon>
        <taxon>Actinomycetes</taxon>
        <taxon>Actinomycetales</taxon>
        <taxon>Actinomycetaceae</taxon>
        <taxon>Actinomyces</taxon>
    </lineage>
</organism>
<dbReference type="InterPro" id="IPR052901">
    <property type="entry name" value="Bact_TGase-like"/>
</dbReference>
<feature type="domain" description="Transglutaminase-like" evidence="3">
    <location>
        <begin position="490"/>
        <end position="558"/>
    </location>
</feature>
<dbReference type="RefSeq" id="WP_073328271.1">
    <property type="nucleotide sequence ID" value="NZ_FQTT01000009.1"/>
</dbReference>
<evidence type="ECO:0000259" key="3">
    <source>
        <dbReference type="SMART" id="SM00460"/>
    </source>
</evidence>
<protein>
    <recommendedName>
        <fullName evidence="3">Transglutaminase-like domain-containing protein</fullName>
    </recommendedName>
</protein>
<feature type="transmembrane region" description="Helical" evidence="2">
    <location>
        <begin position="164"/>
        <end position="183"/>
    </location>
</feature>
<feature type="transmembrane region" description="Helical" evidence="2">
    <location>
        <begin position="34"/>
        <end position="54"/>
    </location>
</feature>
<gene>
    <name evidence="4" type="ORF">ACGLYG10_0862</name>
</gene>
<reference evidence="5" key="1">
    <citation type="submission" date="2016-09" db="EMBL/GenBank/DDBJ databases">
        <authorList>
            <person name="Strepis N."/>
        </authorList>
    </citation>
    <scope>NUCLEOTIDE SEQUENCE [LARGE SCALE GENOMIC DNA]</scope>
</reference>
<keyword evidence="2" id="KW-0472">Membrane</keyword>
<dbReference type="SMART" id="SM00460">
    <property type="entry name" value="TGc"/>
    <property type="match status" value="1"/>
</dbReference>
<dbReference type="EMBL" id="FQTT01000009">
    <property type="protein sequence ID" value="SHE24654.1"/>
    <property type="molecule type" value="Genomic_DNA"/>
</dbReference>
<name>A0A1M4RXD7_9ACTO</name>
<keyword evidence="2" id="KW-0812">Transmembrane</keyword>
<feature type="transmembrane region" description="Helical" evidence="2">
    <location>
        <begin position="615"/>
        <end position="636"/>
    </location>
</feature>
<dbReference type="PANTHER" id="PTHR42736">
    <property type="entry name" value="PROTEIN-GLUTAMINE GAMMA-GLUTAMYLTRANSFERASE"/>
    <property type="match status" value="1"/>
</dbReference>
<feature type="transmembrane region" description="Helical" evidence="2">
    <location>
        <begin position="211"/>
        <end position="232"/>
    </location>
</feature>
<dbReference type="Proteomes" id="UP000184291">
    <property type="component" value="Unassembled WGS sequence"/>
</dbReference>
<dbReference type="SUPFAM" id="SSF54001">
    <property type="entry name" value="Cysteine proteinases"/>
    <property type="match status" value="1"/>
</dbReference>
<feature type="region of interest" description="Disordered" evidence="1">
    <location>
        <begin position="561"/>
        <end position="608"/>
    </location>
</feature>
<sequence>MSALLGKRWLYQLLVTVLLLIGTVPFIIPFGSTVGMLVAAVGVILGVVIGLATARAHLSALPTLAVTATAHVLLAPLLLPDVDHNLHGLHTVLSATITVWRDALALPLPLTAFSAMTVLPWLTGLTGGVLATRAIAADRLHLAGFVVLGAAAIGVAWGDADAPLPAAIGAVLVAGVLGTWALAAQRGRRERVAEALEDSDSGIATGTRRGVARAGALLLAVALAVAITAPAAPHTRTVLRDLFTPPLDLTEYATPLSLVRTLETEMASTNLMELSGLPEGARIRIAALDSYDGLSARIGQDAGTGSHFQHVGKGTPLVATDTASAAGNAAGAVNSVNTGNTADAVTVNFTLDGYTYPWVPTVADALSITPSGARADAIADSLFYDSFSSTGIVTARLAAGDVLTENIAVPDALSDSDLSRLALADVELGPVEDVPAAVQALAHSLVGSESEPLNQIRILQQALRTGYYSDGTKSPSAPGHGAARLAAMVTADSLVGDDEQYAVLMMLMCRSLGIPARVVMGFDPAIDGDASDVTGQDVSAWVEVPFEQAGWIGFTVTPERDQVPQQQNARKVSNPEPQVLQPPLPQQDPAELPPVYDDNDNNGSEEDHVTGVPTAVIVTAAVVAGIAALLAAILAAKALRRKRRRRRQGVERALGAWDEVVDRARDFGRRAPDGVTRREAAAELSSGFPQAELHRFARAIDAQVFAAGDPSSYDLNQIWESADLIIPVMGSDRPWWRRLLARLSPRSLWRPAGRRARPSTSRRTHL</sequence>
<feature type="transmembrane region" description="Helical" evidence="2">
    <location>
        <begin position="110"/>
        <end position="131"/>
    </location>
</feature>
<keyword evidence="5" id="KW-1185">Reference proteome</keyword>
<proteinExistence type="predicted"/>
<dbReference type="AlphaFoldDB" id="A0A1M4RXD7"/>
<evidence type="ECO:0000256" key="1">
    <source>
        <dbReference type="SAM" id="MobiDB-lite"/>
    </source>
</evidence>
<keyword evidence="2" id="KW-1133">Transmembrane helix</keyword>
<accession>A0A1M4RXD7</accession>
<dbReference type="Pfam" id="PF01841">
    <property type="entry name" value="Transglut_core"/>
    <property type="match status" value="1"/>
</dbReference>